<feature type="transmembrane region" description="Helical" evidence="1">
    <location>
        <begin position="143"/>
        <end position="167"/>
    </location>
</feature>
<keyword evidence="1" id="KW-1133">Transmembrane helix</keyword>
<sequence length="198" mass="22459">MNNINRERRQILATLFENVRLENLATYCESASDSPFHFTARCLWFVAGTRRACLVDINAGYKWISDTFEEAEKCSLSQIKLFKTEMLAMPVAKRSGYREIIAQKLCWQQENGLYDKIAATWIPPKPRCVGDSGGFTSVGTTDFLPAILALIYGCSIATFILILELLYKHRTHFRSMISGPGKDSDVSTNKRDEMKRSV</sequence>
<reference evidence="2" key="2">
    <citation type="submission" date="2018-01" db="EMBL/GenBank/DDBJ databases">
        <authorList>
            <person name="Gaut B.S."/>
            <person name="Morton B.R."/>
            <person name="Clegg M.T."/>
            <person name="Duvall M.R."/>
        </authorList>
    </citation>
    <scope>NUCLEOTIDE SEQUENCE</scope>
</reference>
<keyword evidence="1" id="KW-0472">Membrane</keyword>
<organism evidence="2">
    <name type="scientific">Cyrtorhinus lividipennis</name>
    <dbReference type="NCBI Taxonomy" id="1032904"/>
    <lineage>
        <taxon>Eukaryota</taxon>
        <taxon>Metazoa</taxon>
        <taxon>Ecdysozoa</taxon>
        <taxon>Arthropoda</taxon>
        <taxon>Hexapoda</taxon>
        <taxon>Insecta</taxon>
        <taxon>Pterygota</taxon>
        <taxon>Neoptera</taxon>
        <taxon>Paraneoptera</taxon>
        <taxon>Hemiptera</taxon>
        <taxon>Heteroptera</taxon>
        <taxon>Panheteroptera</taxon>
        <taxon>Cimicomorpha</taxon>
        <taxon>Miridae</taxon>
        <taxon>Orthotylini</taxon>
        <taxon>Cyrtorhinus</taxon>
    </lineage>
</organism>
<proteinExistence type="evidence at transcript level"/>
<name>A0A346TI28_9HEMI</name>
<protein>
    <submittedName>
        <fullName evidence="2">Ionotropic receptor 5</fullName>
    </submittedName>
</protein>
<dbReference type="SUPFAM" id="SSF53850">
    <property type="entry name" value="Periplasmic binding protein-like II"/>
    <property type="match status" value="1"/>
</dbReference>
<reference evidence="2" key="1">
    <citation type="journal article" date="2018" name="Sci. Rep.">
        <title>Identification and expression analysis of putative chemoreception genes from Cyrtorhinus lividipennis (Hemiptera: Miridae) antennal transcriptome.</title>
        <authorList>
            <person name="Wang G.Y."/>
            <person name="Zhu J.L."/>
            <person name="Zhou W.W."/>
            <person name="Liu S."/>
            <person name="Khairul Q.M."/>
            <person name="Ansari N.A."/>
            <person name="Zhu Z.R."/>
        </authorList>
    </citation>
    <scope>NUCLEOTIDE SEQUENCE</scope>
</reference>
<accession>A0A346TI28</accession>
<keyword evidence="1" id="KW-0812">Transmembrane</keyword>
<dbReference type="EMBL" id="MG770208">
    <property type="protein sequence ID" value="AXU25111.1"/>
    <property type="molecule type" value="mRNA"/>
</dbReference>
<dbReference type="AlphaFoldDB" id="A0A346TI28"/>
<evidence type="ECO:0000313" key="2">
    <source>
        <dbReference type="EMBL" id="AXU25111.1"/>
    </source>
</evidence>
<evidence type="ECO:0000256" key="1">
    <source>
        <dbReference type="SAM" id="Phobius"/>
    </source>
</evidence>
<keyword evidence="2" id="KW-0675">Receptor</keyword>